<evidence type="ECO:0000313" key="1">
    <source>
        <dbReference type="EMBL" id="MBX17211.1"/>
    </source>
</evidence>
<name>A0A2P2LGW9_RHIMU</name>
<dbReference type="EMBL" id="GGEC01036727">
    <property type="protein sequence ID" value="MBX17211.1"/>
    <property type="molecule type" value="Transcribed_RNA"/>
</dbReference>
<dbReference type="AlphaFoldDB" id="A0A2P2LGW9"/>
<accession>A0A2P2LGW9</accession>
<proteinExistence type="predicted"/>
<protein>
    <submittedName>
        <fullName evidence="1">Uncharacterized protein</fullName>
    </submittedName>
</protein>
<reference evidence="1" key="1">
    <citation type="submission" date="2018-02" db="EMBL/GenBank/DDBJ databases">
        <title>Rhizophora mucronata_Transcriptome.</title>
        <authorList>
            <person name="Meera S.P."/>
            <person name="Sreeshan A."/>
            <person name="Augustine A."/>
        </authorList>
    </citation>
    <scope>NUCLEOTIDE SEQUENCE</scope>
    <source>
        <tissue evidence="1">Leaf</tissue>
    </source>
</reference>
<sequence>MKDRKDGNKEYNLFTFTNIHDGINPSASTQVTSP</sequence>
<organism evidence="1">
    <name type="scientific">Rhizophora mucronata</name>
    <name type="common">Asiatic mangrove</name>
    <dbReference type="NCBI Taxonomy" id="61149"/>
    <lineage>
        <taxon>Eukaryota</taxon>
        <taxon>Viridiplantae</taxon>
        <taxon>Streptophyta</taxon>
        <taxon>Embryophyta</taxon>
        <taxon>Tracheophyta</taxon>
        <taxon>Spermatophyta</taxon>
        <taxon>Magnoliopsida</taxon>
        <taxon>eudicotyledons</taxon>
        <taxon>Gunneridae</taxon>
        <taxon>Pentapetalae</taxon>
        <taxon>rosids</taxon>
        <taxon>fabids</taxon>
        <taxon>Malpighiales</taxon>
        <taxon>Rhizophoraceae</taxon>
        <taxon>Rhizophora</taxon>
    </lineage>
</organism>